<feature type="transmembrane region" description="Helical" evidence="6">
    <location>
        <begin position="47"/>
        <end position="69"/>
    </location>
</feature>
<feature type="transmembrane region" description="Helical" evidence="6">
    <location>
        <begin position="89"/>
        <end position="112"/>
    </location>
</feature>
<dbReference type="PANTHER" id="PTHR23502">
    <property type="entry name" value="MAJOR FACILITATOR SUPERFAMILY"/>
    <property type="match status" value="1"/>
</dbReference>
<keyword evidence="2 6" id="KW-0812">Transmembrane</keyword>
<evidence type="ECO:0000256" key="2">
    <source>
        <dbReference type="ARBA" id="ARBA00022692"/>
    </source>
</evidence>
<dbReference type="Gene3D" id="1.20.1250.20">
    <property type="entry name" value="MFS general substrate transporter like domains"/>
    <property type="match status" value="1"/>
</dbReference>
<dbReference type="InterPro" id="IPR020846">
    <property type="entry name" value="MFS_dom"/>
</dbReference>
<proteinExistence type="predicted"/>
<evidence type="ECO:0000256" key="1">
    <source>
        <dbReference type="ARBA" id="ARBA00004141"/>
    </source>
</evidence>
<evidence type="ECO:0000256" key="3">
    <source>
        <dbReference type="ARBA" id="ARBA00022989"/>
    </source>
</evidence>
<feature type="transmembrane region" description="Helical" evidence="6">
    <location>
        <begin position="192"/>
        <end position="213"/>
    </location>
</feature>
<dbReference type="OrthoDB" id="3561359at2759"/>
<evidence type="ECO:0000313" key="9">
    <source>
        <dbReference type="Proteomes" id="UP000613580"/>
    </source>
</evidence>
<keyword evidence="4 6" id="KW-0472">Membrane</keyword>
<feature type="domain" description="Major facilitator superfamily (MFS) profile" evidence="7">
    <location>
        <begin position="49"/>
        <end position="494"/>
    </location>
</feature>
<accession>A0A8H6W4U4</accession>
<dbReference type="InterPro" id="IPR011701">
    <property type="entry name" value="MFS"/>
</dbReference>
<feature type="region of interest" description="Disordered" evidence="5">
    <location>
        <begin position="1"/>
        <end position="36"/>
    </location>
</feature>
<dbReference type="GO" id="GO:0005886">
    <property type="term" value="C:plasma membrane"/>
    <property type="evidence" value="ECO:0007669"/>
    <property type="project" value="TreeGrafter"/>
</dbReference>
<feature type="transmembrane region" description="Helical" evidence="6">
    <location>
        <begin position="132"/>
        <end position="151"/>
    </location>
</feature>
<dbReference type="PANTHER" id="PTHR23502:SF7">
    <property type="entry name" value="DRUG_PROTON ANTIPORTER YHK8-RELATED"/>
    <property type="match status" value="1"/>
</dbReference>
<evidence type="ECO:0000256" key="5">
    <source>
        <dbReference type="SAM" id="MobiDB-lite"/>
    </source>
</evidence>
<keyword evidence="9" id="KW-1185">Reference proteome</keyword>
<dbReference type="PROSITE" id="PS50850">
    <property type="entry name" value="MFS"/>
    <property type="match status" value="1"/>
</dbReference>
<gene>
    <name evidence="8" type="ORF">HMN09_00732700</name>
</gene>
<dbReference type="AlphaFoldDB" id="A0A8H6W4U4"/>
<dbReference type="Proteomes" id="UP000613580">
    <property type="component" value="Unassembled WGS sequence"/>
</dbReference>
<feature type="transmembrane region" description="Helical" evidence="6">
    <location>
        <begin position="403"/>
        <end position="432"/>
    </location>
</feature>
<organism evidence="8 9">
    <name type="scientific">Mycena chlorophos</name>
    <name type="common">Agaric fungus</name>
    <name type="synonym">Agaricus chlorophos</name>
    <dbReference type="NCBI Taxonomy" id="658473"/>
    <lineage>
        <taxon>Eukaryota</taxon>
        <taxon>Fungi</taxon>
        <taxon>Dikarya</taxon>
        <taxon>Basidiomycota</taxon>
        <taxon>Agaricomycotina</taxon>
        <taxon>Agaricomycetes</taxon>
        <taxon>Agaricomycetidae</taxon>
        <taxon>Agaricales</taxon>
        <taxon>Marasmiineae</taxon>
        <taxon>Mycenaceae</taxon>
        <taxon>Mycena</taxon>
    </lineage>
</organism>
<dbReference type="Pfam" id="PF07690">
    <property type="entry name" value="MFS_1"/>
    <property type="match status" value="1"/>
</dbReference>
<comment type="caution">
    <text evidence="8">The sequence shown here is derived from an EMBL/GenBank/DDBJ whole genome shotgun (WGS) entry which is preliminary data.</text>
</comment>
<reference evidence="8" key="1">
    <citation type="submission" date="2020-05" db="EMBL/GenBank/DDBJ databases">
        <title>Mycena genomes resolve the evolution of fungal bioluminescence.</title>
        <authorList>
            <person name="Tsai I.J."/>
        </authorList>
    </citation>
    <scope>NUCLEOTIDE SEQUENCE</scope>
    <source>
        <strain evidence="8">110903Hualien_Pintung</strain>
    </source>
</reference>
<dbReference type="GO" id="GO:0022857">
    <property type="term" value="F:transmembrane transporter activity"/>
    <property type="evidence" value="ECO:0007669"/>
    <property type="project" value="InterPro"/>
</dbReference>
<evidence type="ECO:0000256" key="4">
    <source>
        <dbReference type="ARBA" id="ARBA00023136"/>
    </source>
</evidence>
<sequence length="503" mass="55115">MSTTPETLQEPPDEQKIESGSATTDERPPVSLDPSEEPVYWSTAKKWLAVGVISAGSFCVTFASSMASFTEAGMAKEFHVSHEPTILSISLFVLGLGLGPLITGAPVFRGAFLETIFLPRTNVVAQVYGRSIIYRVSYILLVIIAFPIAFAPNLAVFLVFRFLQGMAGASFLSVAGGSVADMFVGPAVPTPMAVYTISPFMGPVFGPAIGGFINQNLYWRWTYRISLIWMFCQMVAIFLFVPESYAPVLMQWKAKRLRKETGDNSHWAPLDRREASVTYMLYLSCTVPFKLLLFDRMALLLDTWTSVLLGILYLFFQAFPIIFEDIHHFNVQMTGLSFLGIGIGMAIGLATQPWWNRRTARIAAEHGGKAPPETLLVMGQVGGILVPLSMYIVAFTTYAQVHWIAPIIASVAFGTGMMFAFTTTFTYLVVAYRPIAASAMAANSAMRSTFAAAFPLFAGAMYKKLGTVGATALLAGLMTVLAPLPFIFYKVGPRLREKSRFAV</sequence>
<protein>
    <submittedName>
        <fullName evidence="8">RNA polymerase II-associated protein</fullName>
    </submittedName>
</protein>
<keyword evidence="3 6" id="KW-1133">Transmembrane helix</keyword>
<dbReference type="InterPro" id="IPR036259">
    <property type="entry name" value="MFS_trans_sf"/>
</dbReference>
<feature type="transmembrane region" description="Helical" evidence="6">
    <location>
        <begin position="277"/>
        <end position="294"/>
    </location>
</feature>
<feature type="transmembrane region" description="Helical" evidence="6">
    <location>
        <begin position="306"/>
        <end position="323"/>
    </location>
</feature>
<feature type="transmembrane region" description="Helical" evidence="6">
    <location>
        <begin position="468"/>
        <end position="489"/>
    </location>
</feature>
<evidence type="ECO:0000313" key="8">
    <source>
        <dbReference type="EMBL" id="KAF7305789.1"/>
    </source>
</evidence>
<dbReference type="FunFam" id="1.20.1250.20:FF:000082">
    <property type="entry name" value="MFS multidrug transporter, putative"/>
    <property type="match status" value="1"/>
</dbReference>
<name>A0A8H6W4U4_MYCCL</name>
<dbReference type="SUPFAM" id="SSF103473">
    <property type="entry name" value="MFS general substrate transporter"/>
    <property type="match status" value="1"/>
</dbReference>
<comment type="subcellular location">
    <subcellularLocation>
        <location evidence="1">Membrane</location>
        <topology evidence="1">Multi-pass membrane protein</topology>
    </subcellularLocation>
</comment>
<feature type="transmembrane region" description="Helical" evidence="6">
    <location>
        <begin position="225"/>
        <end position="242"/>
    </location>
</feature>
<evidence type="ECO:0000256" key="6">
    <source>
        <dbReference type="SAM" id="Phobius"/>
    </source>
</evidence>
<feature type="transmembrane region" description="Helical" evidence="6">
    <location>
        <begin position="335"/>
        <end position="355"/>
    </location>
</feature>
<dbReference type="CDD" id="cd17323">
    <property type="entry name" value="MFS_Tpo1_MDR_like"/>
    <property type="match status" value="1"/>
</dbReference>
<dbReference type="EMBL" id="JACAZE010000009">
    <property type="protein sequence ID" value="KAF7305789.1"/>
    <property type="molecule type" value="Genomic_DNA"/>
</dbReference>
<evidence type="ECO:0000259" key="7">
    <source>
        <dbReference type="PROSITE" id="PS50850"/>
    </source>
</evidence>
<feature type="transmembrane region" description="Helical" evidence="6">
    <location>
        <begin position="375"/>
        <end position="397"/>
    </location>
</feature>
<feature type="transmembrane region" description="Helical" evidence="6">
    <location>
        <begin position="444"/>
        <end position="462"/>
    </location>
</feature>